<feature type="compositionally biased region" description="Basic and acidic residues" evidence="2">
    <location>
        <begin position="415"/>
        <end position="429"/>
    </location>
</feature>
<dbReference type="STRING" id="2282107.A0A286UWX1"/>
<dbReference type="Proteomes" id="UP000217199">
    <property type="component" value="Unassembled WGS sequence"/>
</dbReference>
<feature type="compositionally biased region" description="Acidic residues" evidence="2">
    <location>
        <begin position="401"/>
        <end position="414"/>
    </location>
</feature>
<evidence type="ECO:0000256" key="2">
    <source>
        <dbReference type="SAM" id="MobiDB-lite"/>
    </source>
</evidence>
<feature type="coiled-coil region" evidence="1">
    <location>
        <begin position="465"/>
        <end position="513"/>
    </location>
</feature>
<dbReference type="InParanoid" id="A0A286UWX1"/>
<evidence type="ECO:0000256" key="1">
    <source>
        <dbReference type="SAM" id="Coils"/>
    </source>
</evidence>
<dbReference type="InterPro" id="IPR008984">
    <property type="entry name" value="SMAD_FHA_dom_sf"/>
</dbReference>
<organism evidence="4 5">
    <name type="scientific">Pyrrhoderma noxium</name>
    <dbReference type="NCBI Taxonomy" id="2282107"/>
    <lineage>
        <taxon>Eukaryota</taxon>
        <taxon>Fungi</taxon>
        <taxon>Dikarya</taxon>
        <taxon>Basidiomycota</taxon>
        <taxon>Agaricomycotina</taxon>
        <taxon>Agaricomycetes</taxon>
        <taxon>Hymenochaetales</taxon>
        <taxon>Hymenochaetaceae</taxon>
        <taxon>Pyrrhoderma</taxon>
    </lineage>
</organism>
<feature type="compositionally biased region" description="Basic and acidic residues" evidence="2">
    <location>
        <begin position="387"/>
        <end position="400"/>
    </location>
</feature>
<reference evidence="4 5" key="1">
    <citation type="journal article" date="2017" name="Mol. Ecol.">
        <title>Comparative and population genomic landscape of Phellinus noxius: A hypervariable fungus causing root rot in trees.</title>
        <authorList>
            <person name="Chung C.L."/>
            <person name="Lee T.J."/>
            <person name="Akiba M."/>
            <person name="Lee H.H."/>
            <person name="Kuo T.H."/>
            <person name="Liu D."/>
            <person name="Ke H.M."/>
            <person name="Yokoi T."/>
            <person name="Roa M.B."/>
            <person name="Lu M.J."/>
            <person name="Chang Y.Y."/>
            <person name="Ann P.J."/>
            <person name="Tsai J.N."/>
            <person name="Chen C.Y."/>
            <person name="Tzean S.S."/>
            <person name="Ota Y."/>
            <person name="Hattori T."/>
            <person name="Sahashi N."/>
            <person name="Liou R.F."/>
            <person name="Kikuchi T."/>
            <person name="Tsai I.J."/>
        </authorList>
    </citation>
    <scope>NUCLEOTIDE SEQUENCE [LARGE SCALE GENOMIC DNA]</scope>
    <source>
        <strain evidence="4 5">FFPRI411160</strain>
    </source>
</reference>
<feature type="region of interest" description="Disordered" evidence="2">
    <location>
        <begin position="216"/>
        <end position="236"/>
    </location>
</feature>
<keyword evidence="5" id="KW-1185">Reference proteome</keyword>
<dbReference type="PROSITE" id="PS50006">
    <property type="entry name" value="FHA_DOMAIN"/>
    <property type="match status" value="1"/>
</dbReference>
<dbReference type="EMBL" id="NBII01000001">
    <property type="protein sequence ID" value="PAV24022.1"/>
    <property type="molecule type" value="Genomic_DNA"/>
</dbReference>
<dbReference type="Pfam" id="PF00498">
    <property type="entry name" value="FHA"/>
    <property type="match status" value="1"/>
</dbReference>
<feature type="compositionally biased region" description="Low complexity" evidence="2">
    <location>
        <begin position="668"/>
        <end position="678"/>
    </location>
</feature>
<feature type="region of interest" description="Disordered" evidence="2">
    <location>
        <begin position="618"/>
        <end position="715"/>
    </location>
</feature>
<dbReference type="SMART" id="SM00240">
    <property type="entry name" value="FHA"/>
    <property type="match status" value="1"/>
</dbReference>
<dbReference type="GO" id="GO:0005737">
    <property type="term" value="C:cytoplasm"/>
    <property type="evidence" value="ECO:0007669"/>
    <property type="project" value="TreeGrafter"/>
</dbReference>
<dbReference type="Gene3D" id="2.60.200.20">
    <property type="match status" value="1"/>
</dbReference>
<feature type="compositionally biased region" description="Low complexity" evidence="2">
    <location>
        <begin position="299"/>
        <end position="316"/>
    </location>
</feature>
<feature type="region of interest" description="Disordered" evidence="2">
    <location>
        <begin position="188"/>
        <end position="207"/>
    </location>
</feature>
<feature type="region of interest" description="Disordered" evidence="2">
    <location>
        <begin position="274"/>
        <end position="316"/>
    </location>
</feature>
<feature type="region of interest" description="Disordered" evidence="2">
    <location>
        <begin position="734"/>
        <end position="753"/>
    </location>
</feature>
<dbReference type="InterPro" id="IPR000253">
    <property type="entry name" value="FHA_dom"/>
</dbReference>
<gene>
    <name evidence="4" type="ORF">PNOK_0109000</name>
</gene>
<dbReference type="PANTHER" id="PTHR15715">
    <property type="entry name" value="CENTROSOMAL PROTEIN OF 170 KDA"/>
    <property type="match status" value="1"/>
</dbReference>
<name>A0A286UWX1_9AGAM</name>
<protein>
    <submittedName>
        <fullName evidence="4">Cell cycle arrest in response to pheromone</fullName>
    </submittedName>
</protein>
<feature type="region of interest" description="Disordered" evidence="2">
    <location>
        <begin position="557"/>
        <end position="587"/>
    </location>
</feature>
<accession>A0A286UWX1</accession>
<evidence type="ECO:0000259" key="3">
    <source>
        <dbReference type="PROSITE" id="PS50006"/>
    </source>
</evidence>
<dbReference type="AlphaFoldDB" id="A0A286UWX1"/>
<dbReference type="CDD" id="cd22679">
    <property type="entry name" value="FHA_SLMAP"/>
    <property type="match status" value="1"/>
</dbReference>
<comment type="caution">
    <text evidence="4">The sequence shown here is derived from an EMBL/GenBank/DDBJ whole genome shotgun (WGS) entry which is preliminary data.</text>
</comment>
<keyword evidence="1" id="KW-0175">Coiled coil</keyword>
<proteinExistence type="predicted"/>
<dbReference type="SUPFAM" id="SSF49879">
    <property type="entry name" value="SMAD/FHA domain"/>
    <property type="match status" value="1"/>
</dbReference>
<feature type="region of interest" description="Disordered" evidence="2">
    <location>
        <begin position="363"/>
        <end position="459"/>
    </location>
</feature>
<feature type="compositionally biased region" description="Pro residues" evidence="2">
    <location>
        <begin position="280"/>
        <end position="298"/>
    </location>
</feature>
<feature type="compositionally biased region" description="Low complexity" evidence="2">
    <location>
        <begin position="195"/>
        <end position="205"/>
    </location>
</feature>
<evidence type="ECO:0000313" key="5">
    <source>
        <dbReference type="Proteomes" id="UP000217199"/>
    </source>
</evidence>
<dbReference type="InterPro" id="IPR051176">
    <property type="entry name" value="Cent_Immune-Sig_Mod"/>
</dbReference>
<feature type="domain" description="FHA" evidence="3">
    <location>
        <begin position="74"/>
        <end position="130"/>
    </location>
</feature>
<dbReference type="PANTHER" id="PTHR15715:SF37">
    <property type="entry name" value="LD47843P"/>
    <property type="match status" value="1"/>
</dbReference>
<dbReference type="OrthoDB" id="687730at2759"/>
<feature type="compositionally biased region" description="Basic and acidic residues" evidence="2">
    <location>
        <begin position="557"/>
        <end position="580"/>
    </location>
</feature>
<sequence>MPKEAVSSWFVPTSSSSFRTPSSSLSLFSTMPTPTGQMMQAHNTHQPSFPALYLYPLNDSFIPKHISLANGQRVKIGRQTNAKTVPGERNGYFDSKVLSRQHAEVWEDNGKVYIKDVKSSNGTFINGERLSAEGVESDPYELKTDDIVEFGIDIVGEDNKTIIHHKVAARVTCIFSVEDALAAQRDAHSFQQHQNAAGPAGNLGAAHKRPMLQPQQNNIGIMGSMGGGTRQPGRNGLTFDHILQKLSGELQKSRETGVELGAVANSLGEIENVIGGGQPPNLPPYPHALPPVRPPSQHPPQQQQQPSSESESSTAALQALQNQLAETQSMLASHVEKIRTLEPLLAEHENIKRDVSTLREFVEEQRQHQHMSTQRIHDEDEDEEDDDRRSVHTIVPHELESVPEEDESELEESEEERHARREELGRPRTPEPSSLGMHDDDYETEHRRSGPSQPPGIPDEMARRLAFLSDQLEHALELSRNLQEQHAAAQQTIGSLESKVNTLEEMVRAAQATQVAEGSKVVEEIETREKAQKETMASMFEEFRKTIEDRWDSVKNDWEAERERSQGARGELENRLKGIEDNLTNGSNASSRLESGLAAVAGQLASIKAMGFMHSNNKHTNGLVTPPSPRSISDADSDSDRPLKSSILVTASKPKKRSRGRSGKASRSRSPATSTSATLVDGMSASGTESGVASVHSRRSSTDSPTHSRRLEDPEATPLGFAMSKFVAGTGFPTPESSIHMDANQSGPRAQQEKHISTVPTYLGVFMLGALTAAVLWRVKDHFFLLLASNFVNVYLILRTPP</sequence>
<feature type="compositionally biased region" description="Basic residues" evidence="2">
    <location>
        <begin position="653"/>
        <end position="667"/>
    </location>
</feature>
<evidence type="ECO:0000313" key="4">
    <source>
        <dbReference type="EMBL" id="PAV24022.1"/>
    </source>
</evidence>